<evidence type="ECO:0000313" key="21">
    <source>
        <dbReference type="EMBL" id="KAK9023627.1"/>
    </source>
</evidence>
<dbReference type="EMBL" id="JBBPBN010000015">
    <property type="protein sequence ID" value="KAK9023627.1"/>
    <property type="molecule type" value="Genomic_DNA"/>
</dbReference>
<name>A0ABR2SEM0_9ROSI</name>
<comment type="catalytic activity">
    <reaction evidence="16">
        <text>L-threonyl-[protein] + ATP = O-phospho-L-threonyl-[protein] + ADP + H(+)</text>
        <dbReference type="Rhea" id="RHEA:46608"/>
        <dbReference type="Rhea" id="RHEA-COMP:11060"/>
        <dbReference type="Rhea" id="RHEA-COMP:11605"/>
        <dbReference type="ChEBI" id="CHEBI:15378"/>
        <dbReference type="ChEBI" id="CHEBI:30013"/>
        <dbReference type="ChEBI" id="CHEBI:30616"/>
        <dbReference type="ChEBI" id="CHEBI:61977"/>
        <dbReference type="ChEBI" id="CHEBI:456216"/>
    </reaction>
</comment>
<dbReference type="SUPFAM" id="SSF56112">
    <property type="entry name" value="Protein kinase-like (PK-like)"/>
    <property type="match status" value="1"/>
</dbReference>
<dbReference type="InterPro" id="IPR011009">
    <property type="entry name" value="Kinase-like_dom_sf"/>
</dbReference>
<evidence type="ECO:0000256" key="8">
    <source>
        <dbReference type="ARBA" id="ARBA00022741"/>
    </source>
</evidence>
<evidence type="ECO:0000259" key="19">
    <source>
        <dbReference type="PROSITE" id="PS50011"/>
    </source>
</evidence>
<keyword evidence="4" id="KW-0597">Phosphoprotein</keyword>
<dbReference type="PROSITE" id="PS00010">
    <property type="entry name" value="ASX_HYDROXYL"/>
    <property type="match status" value="1"/>
</dbReference>
<feature type="domain" description="Protein kinase" evidence="19">
    <location>
        <begin position="419"/>
        <end position="701"/>
    </location>
</feature>
<keyword evidence="22" id="KW-1185">Reference proteome</keyword>
<evidence type="ECO:0000256" key="17">
    <source>
        <dbReference type="PROSITE-ProRule" id="PRU00076"/>
    </source>
</evidence>
<proteinExistence type="predicted"/>
<dbReference type="InterPro" id="IPR025287">
    <property type="entry name" value="WAK_GUB"/>
</dbReference>
<organism evidence="21 22">
    <name type="scientific">Hibiscus sabdariffa</name>
    <name type="common">roselle</name>
    <dbReference type="NCBI Taxonomy" id="183260"/>
    <lineage>
        <taxon>Eukaryota</taxon>
        <taxon>Viridiplantae</taxon>
        <taxon>Streptophyta</taxon>
        <taxon>Embryophyta</taxon>
        <taxon>Tracheophyta</taxon>
        <taxon>Spermatophyta</taxon>
        <taxon>Magnoliopsida</taxon>
        <taxon>eudicotyledons</taxon>
        <taxon>Gunneridae</taxon>
        <taxon>Pentapetalae</taxon>
        <taxon>rosids</taxon>
        <taxon>malvids</taxon>
        <taxon>Malvales</taxon>
        <taxon>Malvaceae</taxon>
        <taxon>Malvoideae</taxon>
        <taxon>Hibiscus</taxon>
    </lineage>
</organism>
<dbReference type="CDD" id="cd00054">
    <property type="entry name" value="EGF_CA"/>
    <property type="match status" value="1"/>
</dbReference>
<comment type="caution">
    <text evidence="21">The sequence shown here is derived from an EMBL/GenBank/DDBJ whole genome shotgun (WGS) entry which is preliminary data.</text>
</comment>
<dbReference type="Gene3D" id="2.10.25.10">
    <property type="entry name" value="Laminin"/>
    <property type="match status" value="2"/>
</dbReference>
<protein>
    <submittedName>
        <fullName evidence="21">Uncharacterized protein</fullName>
    </submittedName>
</protein>
<dbReference type="CDD" id="cd14066">
    <property type="entry name" value="STKc_IRAK"/>
    <property type="match status" value="1"/>
</dbReference>
<keyword evidence="8" id="KW-0547">Nucleotide-binding</keyword>
<keyword evidence="2" id="KW-0723">Serine/threonine-protein kinase</keyword>
<evidence type="ECO:0000256" key="13">
    <source>
        <dbReference type="ARBA" id="ARBA00023157"/>
    </source>
</evidence>
<comment type="catalytic activity">
    <reaction evidence="15">
        <text>L-seryl-[protein] + ATP = O-phospho-L-seryl-[protein] + ADP + H(+)</text>
        <dbReference type="Rhea" id="RHEA:17989"/>
        <dbReference type="Rhea" id="RHEA-COMP:9863"/>
        <dbReference type="Rhea" id="RHEA-COMP:11604"/>
        <dbReference type="ChEBI" id="CHEBI:15378"/>
        <dbReference type="ChEBI" id="CHEBI:29999"/>
        <dbReference type="ChEBI" id="CHEBI:30616"/>
        <dbReference type="ChEBI" id="CHEBI:83421"/>
        <dbReference type="ChEBI" id="CHEBI:456216"/>
    </reaction>
</comment>
<comment type="caution">
    <text evidence="17">Lacks conserved residue(s) required for the propagation of feature annotation.</text>
</comment>
<keyword evidence="9" id="KW-0418">Kinase</keyword>
<dbReference type="PROSITE" id="PS50011">
    <property type="entry name" value="PROTEIN_KINASE_DOM"/>
    <property type="match status" value="1"/>
</dbReference>
<dbReference type="Proteomes" id="UP001396334">
    <property type="component" value="Unassembled WGS sequence"/>
</dbReference>
<evidence type="ECO:0000256" key="2">
    <source>
        <dbReference type="ARBA" id="ARBA00022527"/>
    </source>
</evidence>
<accession>A0ABR2SEM0</accession>
<dbReference type="PANTHER" id="PTHR27005">
    <property type="entry name" value="WALL-ASSOCIATED RECEPTOR KINASE-LIKE 21"/>
    <property type="match status" value="1"/>
</dbReference>
<evidence type="ECO:0000256" key="15">
    <source>
        <dbReference type="ARBA" id="ARBA00047558"/>
    </source>
</evidence>
<dbReference type="Pfam" id="PF13947">
    <property type="entry name" value="GUB_WAK_bind"/>
    <property type="match status" value="1"/>
</dbReference>
<keyword evidence="6" id="KW-0812">Transmembrane</keyword>
<gene>
    <name evidence="21" type="ORF">V6N11_003837</name>
</gene>
<evidence type="ECO:0000256" key="14">
    <source>
        <dbReference type="ARBA" id="ARBA00023180"/>
    </source>
</evidence>
<feature type="signal peptide" evidence="18">
    <location>
        <begin position="1"/>
        <end position="27"/>
    </location>
</feature>
<dbReference type="PROSITE" id="PS00108">
    <property type="entry name" value="PROTEIN_KINASE_ST"/>
    <property type="match status" value="1"/>
</dbReference>
<keyword evidence="13" id="KW-1015">Disulfide bond</keyword>
<keyword evidence="5" id="KW-0808">Transferase</keyword>
<dbReference type="PROSITE" id="PS50026">
    <property type="entry name" value="EGF_3"/>
    <property type="match status" value="1"/>
</dbReference>
<keyword evidence="7 18" id="KW-0732">Signal</keyword>
<evidence type="ECO:0000256" key="5">
    <source>
        <dbReference type="ARBA" id="ARBA00022679"/>
    </source>
</evidence>
<evidence type="ECO:0000256" key="6">
    <source>
        <dbReference type="ARBA" id="ARBA00022692"/>
    </source>
</evidence>
<sequence length="748" mass="82269">MGFGCMLKELALLAVTLTLIATPPVAGQAKAGCQSSCGNISIPYPFGTGSADCYISDSFFIRCDTTSNPPKAFITTTVTEVEHISLDGYLRLPRRVAHDCYNSSGRNSYSRPWLGLAKFTISNTRNKFTAIGCDTYAYVQGVRTDRYSTGCLTFCDAAANMRNGSCSGIGCCQTAIPNRVGSYSLLLSSNNNHSNVYGFNPCSYAFIVEDGAYNFSVPDLYGYNFRDKRFPVILDWTIGNQTCRQAQMDPQNYACKQNTTCIDPGNGPGYLCKCLAGFQGNPYLSNANGCQDIDECETLKPCTGTATCHNAPGSYTCSCPQGFEGDGRKSGTGCVNPPSQSFPILAVALGIGVSLLSSVLCSSWVYLGLKRRKLGKLKQQNFQQNGGILLREQFSKREEYGETAKIFTLEELKKATNNYHESRILGRGGQGTVYKGILSDGRSVAIKKSIIGDQSQVQQFINEVIVLSQINHRNVVKLLGCCLETRVPLLVYEYVRNGTLFHHLHNAAHASALSWEARLKIATQAAEALSYLHSSASPPVIHRDVKLTNILLDDNYDAKVSDFGASRLVPSNKQQITTLVQGTLGYLDPEYFHTSQLTEKSDVYSFGVVLIELLTGLEVISFERPEPERNLCLYFVSVMKEGRLAEILDGRMLNDNNIEQLVEVAAIARRCVKLKGEERPTMKEVACELQGSRAMEKHLWGKGNLHEEETKHLLDAYDSGIDYDDSTTMSMGPDSMKNQVPLEIYGAR</sequence>
<evidence type="ECO:0000256" key="18">
    <source>
        <dbReference type="SAM" id="SignalP"/>
    </source>
</evidence>
<dbReference type="InterPro" id="IPR000152">
    <property type="entry name" value="EGF-type_Asp/Asn_hydroxyl_site"/>
</dbReference>
<evidence type="ECO:0000256" key="3">
    <source>
        <dbReference type="ARBA" id="ARBA00022536"/>
    </source>
</evidence>
<evidence type="ECO:0000259" key="20">
    <source>
        <dbReference type="PROSITE" id="PS50026"/>
    </source>
</evidence>
<dbReference type="Pfam" id="PF00069">
    <property type="entry name" value="Pkinase"/>
    <property type="match status" value="1"/>
</dbReference>
<dbReference type="SMART" id="SM00179">
    <property type="entry name" value="EGF_CA"/>
    <property type="match status" value="1"/>
</dbReference>
<keyword evidence="3 17" id="KW-0245">EGF-like domain</keyword>
<evidence type="ECO:0000256" key="12">
    <source>
        <dbReference type="ARBA" id="ARBA00023136"/>
    </source>
</evidence>
<dbReference type="Gene3D" id="3.30.200.20">
    <property type="entry name" value="Phosphorylase Kinase, domain 1"/>
    <property type="match status" value="1"/>
</dbReference>
<dbReference type="InterPro" id="IPR000719">
    <property type="entry name" value="Prot_kinase_dom"/>
</dbReference>
<evidence type="ECO:0000256" key="16">
    <source>
        <dbReference type="ARBA" id="ARBA00047951"/>
    </source>
</evidence>
<dbReference type="InterPro" id="IPR045274">
    <property type="entry name" value="WAK-like"/>
</dbReference>
<dbReference type="PROSITE" id="PS01187">
    <property type="entry name" value="EGF_CA"/>
    <property type="match status" value="1"/>
</dbReference>
<dbReference type="InterPro" id="IPR049883">
    <property type="entry name" value="NOTCH1_EGF-like"/>
</dbReference>
<dbReference type="PANTHER" id="PTHR27005:SF481">
    <property type="entry name" value="WALL-ASSOCIATED RECEPTOR KINASE-LIKE 16"/>
    <property type="match status" value="1"/>
</dbReference>
<evidence type="ECO:0000313" key="22">
    <source>
        <dbReference type="Proteomes" id="UP001396334"/>
    </source>
</evidence>
<keyword evidence="10" id="KW-0067">ATP-binding</keyword>
<keyword evidence="12" id="KW-0472">Membrane</keyword>
<feature type="domain" description="EGF-like" evidence="20">
    <location>
        <begin position="292"/>
        <end position="326"/>
    </location>
</feature>
<evidence type="ECO:0000256" key="4">
    <source>
        <dbReference type="ARBA" id="ARBA00022553"/>
    </source>
</evidence>
<evidence type="ECO:0000256" key="7">
    <source>
        <dbReference type="ARBA" id="ARBA00022729"/>
    </source>
</evidence>
<comment type="subcellular location">
    <subcellularLocation>
        <location evidence="1">Membrane</location>
        <topology evidence="1">Single-pass type I membrane protein</topology>
    </subcellularLocation>
</comment>
<dbReference type="Pfam" id="PF07645">
    <property type="entry name" value="EGF_CA"/>
    <property type="match status" value="1"/>
</dbReference>
<evidence type="ECO:0000256" key="1">
    <source>
        <dbReference type="ARBA" id="ARBA00004479"/>
    </source>
</evidence>
<dbReference type="InterPro" id="IPR008271">
    <property type="entry name" value="Ser/Thr_kinase_AS"/>
</dbReference>
<evidence type="ECO:0000256" key="11">
    <source>
        <dbReference type="ARBA" id="ARBA00022989"/>
    </source>
</evidence>
<reference evidence="21 22" key="1">
    <citation type="journal article" date="2024" name="G3 (Bethesda)">
        <title>Genome assembly of Hibiscus sabdariffa L. provides insights into metabolisms of medicinal natural products.</title>
        <authorList>
            <person name="Kim T."/>
        </authorList>
    </citation>
    <scope>NUCLEOTIDE SEQUENCE [LARGE SCALE GENOMIC DNA]</scope>
    <source>
        <strain evidence="21">TK-2024</strain>
        <tissue evidence="21">Old leaves</tissue>
    </source>
</reference>
<dbReference type="InterPro" id="IPR018097">
    <property type="entry name" value="EGF_Ca-bd_CS"/>
</dbReference>
<evidence type="ECO:0000256" key="9">
    <source>
        <dbReference type="ARBA" id="ARBA00022777"/>
    </source>
</evidence>
<dbReference type="SUPFAM" id="SSF57196">
    <property type="entry name" value="EGF/Laminin"/>
    <property type="match status" value="1"/>
</dbReference>
<feature type="chain" id="PRO_5047128727" evidence="18">
    <location>
        <begin position="28"/>
        <end position="748"/>
    </location>
</feature>
<dbReference type="SMART" id="SM00220">
    <property type="entry name" value="S_TKc"/>
    <property type="match status" value="1"/>
</dbReference>
<keyword evidence="14" id="KW-0325">Glycoprotein</keyword>
<dbReference type="InterPro" id="IPR001881">
    <property type="entry name" value="EGF-like_Ca-bd_dom"/>
</dbReference>
<dbReference type="Gene3D" id="1.10.510.10">
    <property type="entry name" value="Transferase(Phosphotransferase) domain 1"/>
    <property type="match status" value="1"/>
</dbReference>
<dbReference type="SMART" id="SM00181">
    <property type="entry name" value="EGF"/>
    <property type="match status" value="2"/>
</dbReference>
<evidence type="ECO:0000256" key="10">
    <source>
        <dbReference type="ARBA" id="ARBA00022840"/>
    </source>
</evidence>
<keyword evidence="11" id="KW-1133">Transmembrane helix</keyword>
<dbReference type="InterPro" id="IPR000742">
    <property type="entry name" value="EGF"/>
</dbReference>